<sequence length="349" mass="38663">TVHRAPACTARPVSDHGRPATSPGSPPHRRPPLAPRRSVVRRVALALARPARPVRQHDPAPVHHHRRHHDHPQAHGRHQDQGDRRSRRRAQTQEEAPGKEARRGRPWQIVAQGPQGQPRRRRPGPRHRRFAPYRRHHHAFWLLSRPISHARCRLRLDDDLGRRCAAEAQQPVRRDARAPARDPEAAQVDQDQDCVQARRRQERRAPELARRLVLAVRHRRTRRATRHPDRAHHHHLARRARVPSSLDHAVLRLGAGQGPRLVPRRRVAPLGGRGVACPEPGAGAAAGAAGERRPARLRRAEAARAAAACGLARPGGGSSSRGGGGGCSGRGGPRRGECECECGGHERSL</sequence>
<organism evidence="2 3">
    <name type="scientific">Rhodotorula graminis (strain WP1)</name>
    <dbReference type="NCBI Taxonomy" id="578459"/>
    <lineage>
        <taxon>Eukaryota</taxon>
        <taxon>Fungi</taxon>
        <taxon>Dikarya</taxon>
        <taxon>Basidiomycota</taxon>
        <taxon>Pucciniomycotina</taxon>
        <taxon>Microbotryomycetes</taxon>
        <taxon>Sporidiobolales</taxon>
        <taxon>Sporidiobolaceae</taxon>
        <taxon>Rhodotorula</taxon>
    </lineage>
</organism>
<feature type="region of interest" description="Disordered" evidence="1">
    <location>
        <begin position="167"/>
        <end position="194"/>
    </location>
</feature>
<accession>A0A194S6Q5</accession>
<feature type="compositionally biased region" description="Basic and acidic residues" evidence="1">
    <location>
        <begin position="172"/>
        <end position="184"/>
    </location>
</feature>
<dbReference type="Proteomes" id="UP000053890">
    <property type="component" value="Unassembled WGS sequence"/>
</dbReference>
<feature type="region of interest" description="Disordered" evidence="1">
    <location>
        <begin position="309"/>
        <end position="349"/>
    </location>
</feature>
<dbReference type="AlphaFoldDB" id="A0A194S6Q5"/>
<gene>
    <name evidence="2" type="ORF">RHOBADRAFT_52265</name>
</gene>
<feature type="compositionally biased region" description="Basic and acidic residues" evidence="1">
    <location>
        <begin position="71"/>
        <end position="84"/>
    </location>
</feature>
<dbReference type="GeneID" id="28976704"/>
<dbReference type="RefSeq" id="XP_018272278.1">
    <property type="nucleotide sequence ID" value="XM_018416256.1"/>
</dbReference>
<feature type="compositionally biased region" description="Low complexity" evidence="1">
    <location>
        <begin position="185"/>
        <end position="194"/>
    </location>
</feature>
<feature type="region of interest" description="Disordered" evidence="1">
    <location>
        <begin position="219"/>
        <end position="241"/>
    </location>
</feature>
<dbReference type="EMBL" id="KQ474076">
    <property type="protein sequence ID" value="KPV76229.1"/>
    <property type="molecule type" value="Genomic_DNA"/>
</dbReference>
<feature type="region of interest" description="Disordered" evidence="1">
    <location>
        <begin position="1"/>
        <end position="131"/>
    </location>
</feature>
<keyword evidence="3" id="KW-1185">Reference proteome</keyword>
<evidence type="ECO:0000256" key="1">
    <source>
        <dbReference type="SAM" id="MobiDB-lite"/>
    </source>
</evidence>
<proteinExistence type="predicted"/>
<evidence type="ECO:0000313" key="3">
    <source>
        <dbReference type="Proteomes" id="UP000053890"/>
    </source>
</evidence>
<feature type="compositionally biased region" description="Basic and acidic residues" evidence="1">
    <location>
        <begin position="334"/>
        <end position="349"/>
    </location>
</feature>
<feature type="compositionally biased region" description="Gly residues" evidence="1">
    <location>
        <begin position="313"/>
        <end position="331"/>
    </location>
</feature>
<name>A0A194S6Q5_RHOGW</name>
<evidence type="ECO:0000313" key="2">
    <source>
        <dbReference type="EMBL" id="KPV76229.1"/>
    </source>
</evidence>
<feature type="non-terminal residue" evidence="2">
    <location>
        <position position="1"/>
    </location>
</feature>
<protein>
    <submittedName>
        <fullName evidence="2">Uncharacterized protein</fullName>
    </submittedName>
</protein>
<feature type="compositionally biased region" description="Low complexity" evidence="1">
    <location>
        <begin position="35"/>
        <end position="53"/>
    </location>
</feature>
<feature type="non-terminal residue" evidence="2">
    <location>
        <position position="349"/>
    </location>
</feature>
<feature type="compositionally biased region" description="Basic residues" evidence="1">
    <location>
        <begin position="118"/>
        <end position="131"/>
    </location>
</feature>
<reference evidence="2 3" key="1">
    <citation type="journal article" date="2015" name="Front. Microbiol.">
        <title>Genome sequence of the plant growth promoting endophytic yeast Rhodotorula graminis WP1.</title>
        <authorList>
            <person name="Firrincieli A."/>
            <person name="Otillar R."/>
            <person name="Salamov A."/>
            <person name="Schmutz J."/>
            <person name="Khan Z."/>
            <person name="Redman R.S."/>
            <person name="Fleck N.D."/>
            <person name="Lindquist E."/>
            <person name="Grigoriev I.V."/>
            <person name="Doty S.L."/>
        </authorList>
    </citation>
    <scope>NUCLEOTIDE SEQUENCE [LARGE SCALE GENOMIC DNA]</scope>
    <source>
        <strain evidence="2 3">WP1</strain>
    </source>
</reference>